<dbReference type="PANTHER" id="PTHR11937">
    <property type="entry name" value="ACTIN"/>
    <property type="match status" value="1"/>
</dbReference>
<evidence type="ECO:0000256" key="3">
    <source>
        <dbReference type="RuleBase" id="RU000487"/>
    </source>
</evidence>
<dbReference type="InterPro" id="IPR004000">
    <property type="entry name" value="Actin"/>
</dbReference>
<organism evidence="5 6">
    <name type="scientific">Aphis glycines</name>
    <name type="common">Soybean aphid</name>
    <dbReference type="NCBI Taxonomy" id="307491"/>
    <lineage>
        <taxon>Eukaryota</taxon>
        <taxon>Metazoa</taxon>
        <taxon>Ecdysozoa</taxon>
        <taxon>Arthropoda</taxon>
        <taxon>Hexapoda</taxon>
        <taxon>Insecta</taxon>
        <taxon>Pterygota</taxon>
        <taxon>Neoptera</taxon>
        <taxon>Paraneoptera</taxon>
        <taxon>Hemiptera</taxon>
        <taxon>Sternorrhyncha</taxon>
        <taxon>Aphidomorpha</taxon>
        <taxon>Aphidoidea</taxon>
        <taxon>Aphididae</taxon>
        <taxon>Aphidini</taxon>
        <taxon>Aphis</taxon>
        <taxon>Aphis</taxon>
    </lineage>
</organism>
<dbReference type="InterPro" id="IPR043129">
    <property type="entry name" value="ATPase_NBD"/>
</dbReference>
<keyword evidence="4" id="KW-0175">Coiled coil</keyword>
<evidence type="ECO:0000313" key="5">
    <source>
        <dbReference type="EMBL" id="KAE9537906.1"/>
    </source>
</evidence>
<comment type="caution">
    <text evidence="5">The sequence shown here is derived from an EMBL/GenBank/DDBJ whole genome shotgun (WGS) entry which is preliminary data.</text>
</comment>
<dbReference type="CDD" id="cd10211">
    <property type="entry name" value="ASKHA_NBD_Arp5"/>
    <property type="match status" value="1"/>
</dbReference>
<sequence length="678" mass="78377">MAEEVIILKDLKLVPDKYYSYTQSLRNSKTPIVIDNGSFNCKAGWATSSAPNLIFKNILARPRKERGKKDGETLIGNDIANIEAVRFQLKSQFDRNVITQFNVQEQIFDYTFSHLGIDTNGSINHPIIITEPVANPNYSRLLMSELLFECYHVPGICYGIDGLFSYHYNGFKEKTGLIVNCGHHTTHIIPVIKGTPDLINSRRIDVGGYHITYYLHKLLQLKYPAHYNAITPSRAEELLYEHGFLAVHYTDVLKQWSDAEYYDRNVKRIQLPYSMAVILTPDQQRDKRREMAKKLVEMNARKRDEKLAEDEEQVHQLLMIREMIEDGEPIEEVRCKFNLLCFQEVLKSHGLKNEKDLKKLITDLQTRIDRAKSKIAAASHNASHVEEHVMEEPKLRLFKNKIQLPKEESISKAWLKDIYKKRQDIIDKKAVRKQRRQDMAKRGTAASLERMRLISQLARKDKRDDDFGSRDEDWDVYKVINKEGGDTDSEEEQDKISELEDILRFYDPTFVSSNTNEEQNPKEAHQLHFGIERMRCTEVLFQPSIIGCGQGGISDTIEFILKKYPAQTANDLAENVFLTGGPTKLPDFKERVFRELREMRPLETNINVKLSDSPILDAWFGAKEFANKPNFNEYLVTPEMYAEMGGDYFIENSCSNMYCPLPEAVQEPEGLSELHTEM</sequence>
<gene>
    <name evidence="5" type="ORF">AGLY_005878</name>
</gene>
<dbReference type="Pfam" id="PF00022">
    <property type="entry name" value="Actin"/>
    <property type="match status" value="2"/>
</dbReference>
<evidence type="ECO:0000256" key="1">
    <source>
        <dbReference type="ARBA" id="ARBA00004123"/>
    </source>
</evidence>
<feature type="coiled-coil region" evidence="4">
    <location>
        <begin position="354"/>
        <end position="381"/>
    </location>
</feature>
<dbReference type="Gene3D" id="3.90.640.10">
    <property type="entry name" value="Actin, Chain A, domain 4"/>
    <property type="match status" value="2"/>
</dbReference>
<dbReference type="FunFam" id="3.30.420.40:FF:000048">
    <property type="entry name" value="ARP5 actin-related protein 5 homolog"/>
    <property type="match status" value="1"/>
</dbReference>
<accession>A0A6G0TUG5</accession>
<proteinExistence type="inferred from homology"/>
<dbReference type="OrthoDB" id="7340501at2759"/>
<dbReference type="FunFam" id="3.30.420.40:FF:000237">
    <property type="entry name" value="Actin-related protein 5"/>
    <property type="match status" value="1"/>
</dbReference>
<keyword evidence="6" id="KW-1185">Reference proteome</keyword>
<comment type="subcellular location">
    <subcellularLocation>
        <location evidence="1">Nucleus</location>
    </subcellularLocation>
</comment>
<evidence type="ECO:0000313" key="6">
    <source>
        <dbReference type="Proteomes" id="UP000475862"/>
    </source>
</evidence>
<evidence type="ECO:0000256" key="2">
    <source>
        <dbReference type="ARBA" id="ARBA00023242"/>
    </source>
</evidence>
<comment type="similarity">
    <text evidence="3">Belongs to the actin family.</text>
</comment>
<reference evidence="5 6" key="1">
    <citation type="submission" date="2019-08" db="EMBL/GenBank/DDBJ databases">
        <title>The genome of the soybean aphid Biotype 1, its phylome, world population structure and adaptation to the North American continent.</title>
        <authorList>
            <person name="Giordano R."/>
            <person name="Donthu R.K."/>
            <person name="Hernandez A.G."/>
            <person name="Wright C.L."/>
            <person name="Zimin A.V."/>
        </authorList>
    </citation>
    <scope>NUCLEOTIDE SEQUENCE [LARGE SCALE GENOMIC DNA]</scope>
    <source>
        <tissue evidence="5">Whole aphids</tissue>
    </source>
</reference>
<dbReference type="GO" id="GO:0005634">
    <property type="term" value="C:nucleus"/>
    <property type="evidence" value="ECO:0007669"/>
    <property type="project" value="UniProtKB-SubCell"/>
</dbReference>
<dbReference type="AlphaFoldDB" id="A0A6G0TUG5"/>
<dbReference type="SMART" id="SM00268">
    <property type="entry name" value="ACTIN"/>
    <property type="match status" value="1"/>
</dbReference>
<dbReference type="SUPFAM" id="SSF53067">
    <property type="entry name" value="Actin-like ATPase domain"/>
    <property type="match status" value="2"/>
</dbReference>
<dbReference type="Gene3D" id="3.30.420.40">
    <property type="match status" value="4"/>
</dbReference>
<name>A0A6G0TUG5_APHGL</name>
<dbReference type="EMBL" id="VYZN01000017">
    <property type="protein sequence ID" value="KAE9537906.1"/>
    <property type="molecule type" value="Genomic_DNA"/>
</dbReference>
<evidence type="ECO:0000256" key="4">
    <source>
        <dbReference type="SAM" id="Coils"/>
    </source>
</evidence>
<protein>
    <submittedName>
        <fullName evidence="5">Uncharacterized protein</fullName>
    </submittedName>
</protein>
<keyword evidence="2" id="KW-0539">Nucleus</keyword>
<dbReference type="Proteomes" id="UP000475862">
    <property type="component" value="Unassembled WGS sequence"/>
</dbReference>